<organism evidence="2 3">
    <name type="scientific">Marmota monax</name>
    <name type="common">Woodchuck</name>
    <dbReference type="NCBI Taxonomy" id="9995"/>
    <lineage>
        <taxon>Eukaryota</taxon>
        <taxon>Metazoa</taxon>
        <taxon>Chordata</taxon>
        <taxon>Craniata</taxon>
        <taxon>Vertebrata</taxon>
        <taxon>Euteleostomi</taxon>
        <taxon>Mammalia</taxon>
        <taxon>Eutheria</taxon>
        <taxon>Euarchontoglires</taxon>
        <taxon>Glires</taxon>
        <taxon>Rodentia</taxon>
        <taxon>Sciuromorpha</taxon>
        <taxon>Sciuridae</taxon>
        <taxon>Xerinae</taxon>
        <taxon>Marmotini</taxon>
        <taxon>Marmota</taxon>
    </lineage>
</organism>
<name>A0A5E4C871_MARMO</name>
<proteinExistence type="predicted"/>
<comment type="caution">
    <text evidence="2">The sequence shown here is derived from an EMBL/GenBank/DDBJ whole genome shotgun (WGS) entry which is preliminary data.</text>
</comment>
<sequence length="156" mass="15805">MSHCGAAHNCFPVSSGRGRRAASGRCRRRPGGAGRQRRAVTARPLCGRGRRGGCGGVAEAALGPCRLSWRLPGSGARGGGRGPAPEVGRSPASLKTGLDPPRQPISGNRGCCSTFTEEGAAGSFRAYKGSLGQMPKSESGPKGTNVVTGDPDAFSA</sequence>
<dbReference type="Proteomes" id="UP000335636">
    <property type="component" value="Unassembled WGS sequence"/>
</dbReference>
<feature type="compositionally biased region" description="Basic residues" evidence="1">
    <location>
        <begin position="17"/>
        <end position="39"/>
    </location>
</feature>
<evidence type="ECO:0000256" key="1">
    <source>
        <dbReference type="SAM" id="MobiDB-lite"/>
    </source>
</evidence>
<feature type="region of interest" description="Disordered" evidence="1">
    <location>
        <begin position="130"/>
        <end position="156"/>
    </location>
</feature>
<dbReference type="EMBL" id="CABDUW010001030">
    <property type="protein sequence ID" value="VTJ78028.1"/>
    <property type="molecule type" value="Genomic_DNA"/>
</dbReference>
<evidence type="ECO:0000313" key="2">
    <source>
        <dbReference type="EMBL" id="VTJ78028.1"/>
    </source>
</evidence>
<reference evidence="2" key="1">
    <citation type="submission" date="2019-04" db="EMBL/GenBank/DDBJ databases">
        <authorList>
            <person name="Alioto T."/>
            <person name="Alioto T."/>
        </authorList>
    </citation>
    <scope>NUCLEOTIDE SEQUENCE [LARGE SCALE GENOMIC DNA]</scope>
</reference>
<evidence type="ECO:0000313" key="3">
    <source>
        <dbReference type="Proteomes" id="UP000335636"/>
    </source>
</evidence>
<gene>
    <name evidence="2" type="ORF">MONAX_5E010161</name>
</gene>
<protein>
    <submittedName>
        <fullName evidence="2">Uncharacterized protein</fullName>
    </submittedName>
</protein>
<dbReference type="AlphaFoldDB" id="A0A5E4C871"/>
<feature type="region of interest" description="Disordered" evidence="1">
    <location>
        <begin position="74"/>
        <end position="112"/>
    </location>
</feature>
<accession>A0A5E4C871</accession>
<keyword evidence="3" id="KW-1185">Reference proteome</keyword>
<feature type="region of interest" description="Disordered" evidence="1">
    <location>
        <begin position="15"/>
        <end position="39"/>
    </location>
</feature>